<evidence type="ECO:0000313" key="4">
    <source>
        <dbReference type="Proteomes" id="UP001150569"/>
    </source>
</evidence>
<evidence type="ECO:0000256" key="2">
    <source>
        <dbReference type="SAM" id="SignalP"/>
    </source>
</evidence>
<keyword evidence="4" id="KW-1185">Reference proteome</keyword>
<reference evidence="3" key="1">
    <citation type="submission" date="2022-07" db="EMBL/GenBank/DDBJ databases">
        <title>Phylogenomic reconstructions and comparative analyses of Kickxellomycotina fungi.</title>
        <authorList>
            <person name="Reynolds N.K."/>
            <person name="Stajich J.E."/>
            <person name="Barry K."/>
            <person name="Grigoriev I.V."/>
            <person name="Crous P."/>
            <person name="Smith M.E."/>
        </authorList>
    </citation>
    <scope>NUCLEOTIDE SEQUENCE</scope>
    <source>
        <strain evidence="3">RSA 861</strain>
    </source>
</reference>
<evidence type="ECO:0000256" key="1">
    <source>
        <dbReference type="SAM" id="MobiDB-lite"/>
    </source>
</evidence>
<sequence>MPRYLLCIASVALGLVGATDMGQQIPGDVRDVDITSSFYYDASDAFGVALPASSEYLGNPANLEMPSNYADNANPLDGNYPPVWGIQGQSAQPWDIPSQSTIAGQLPPTTPMQLQSSSFGSNPWEGAFSDILAHDLDTQYNIVNQANIDLSASLGSDYTFLDLQNYATDPTYTDHSALSDLESLQDSGNQANVDAELMDSAPVTTLASEASSGVLANNLAPRSITSDALEAEDIKASEPSSRKRRGSSPHTFEVPKRPLGVRRTSGSSPVPPPSLQRRPQQHGPIYTTLGHNQFQLNYNILVSHLNNLAVQPVMNQRSSLMKPDQAQIKSAVYNQVSTSLQRFLFTHPDPTLHPDRQESPTAFLPVPRPLTARAGEPSVMPTIHNQRQTKQLIQMCDKFIAPGDRSLFALYWTNRARKDRQGSTWTVAFEFIYVPTDVNPYNRFLRFWATPRSDTVVAWVNLYDEPEIDYKDMAESIIAEYMKKSTQSTADQGTTVPSAV</sequence>
<keyword evidence="2" id="KW-0732">Signal</keyword>
<feature type="signal peptide" evidence="2">
    <location>
        <begin position="1"/>
        <end position="18"/>
    </location>
</feature>
<organism evidence="3 4">
    <name type="scientific">Tieghemiomyces parasiticus</name>
    <dbReference type="NCBI Taxonomy" id="78921"/>
    <lineage>
        <taxon>Eukaryota</taxon>
        <taxon>Fungi</taxon>
        <taxon>Fungi incertae sedis</taxon>
        <taxon>Zoopagomycota</taxon>
        <taxon>Kickxellomycotina</taxon>
        <taxon>Dimargaritomycetes</taxon>
        <taxon>Dimargaritales</taxon>
        <taxon>Dimargaritaceae</taxon>
        <taxon>Tieghemiomyces</taxon>
    </lineage>
</organism>
<evidence type="ECO:0000313" key="3">
    <source>
        <dbReference type="EMBL" id="KAJ1917391.1"/>
    </source>
</evidence>
<gene>
    <name evidence="3" type="ORF">IWQ60_007795</name>
</gene>
<accession>A0A9W7ZVF0</accession>
<feature type="region of interest" description="Disordered" evidence="1">
    <location>
        <begin position="230"/>
        <end position="283"/>
    </location>
</feature>
<proteinExistence type="predicted"/>
<dbReference type="Proteomes" id="UP001150569">
    <property type="component" value="Unassembled WGS sequence"/>
</dbReference>
<protein>
    <submittedName>
        <fullName evidence="3">Uncharacterized protein</fullName>
    </submittedName>
</protein>
<comment type="caution">
    <text evidence="3">The sequence shown here is derived from an EMBL/GenBank/DDBJ whole genome shotgun (WGS) entry which is preliminary data.</text>
</comment>
<dbReference type="AlphaFoldDB" id="A0A9W7ZVF0"/>
<feature type="chain" id="PRO_5040830947" evidence="2">
    <location>
        <begin position="19"/>
        <end position="500"/>
    </location>
</feature>
<dbReference type="EMBL" id="JANBPT010000543">
    <property type="protein sequence ID" value="KAJ1917391.1"/>
    <property type="molecule type" value="Genomic_DNA"/>
</dbReference>
<name>A0A9W7ZVF0_9FUNG</name>